<dbReference type="SMART" id="SM00239">
    <property type="entry name" value="C2"/>
    <property type="match status" value="1"/>
</dbReference>
<dbReference type="PROSITE" id="PS50004">
    <property type="entry name" value="C2"/>
    <property type="match status" value="1"/>
</dbReference>
<accession>A0A671LRQ5</accession>
<dbReference type="AlphaFoldDB" id="A0A671LRQ5"/>
<feature type="region of interest" description="Disordered" evidence="4">
    <location>
        <begin position="309"/>
        <end position="355"/>
    </location>
</feature>
<evidence type="ECO:0000256" key="3">
    <source>
        <dbReference type="ARBA" id="ARBA00068693"/>
    </source>
</evidence>
<gene>
    <name evidence="6" type="primary">LOC107677533</name>
</gene>
<reference evidence="6" key="1">
    <citation type="submission" date="2025-08" db="UniProtKB">
        <authorList>
            <consortium name="Ensembl"/>
        </authorList>
    </citation>
    <scope>IDENTIFICATION</scope>
</reference>
<comment type="similarity">
    <text evidence="1">Belongs to the CC2D1 family.</text>
</comment>
<evidence type="ECO:0000256" key="2">
    <source>
        <dbReference type="ARBA" id="ARBA00023054"/>
    </source>
</evidence>
<dbReference type="Proteomes" id="UP000472260">
    <property type="component" value="Unassembled WGS sequence"/>
</dbReference>
<keyword evidence="7" id="KW-1185">Reference proteome</keyword>
<feature type="compositionally biased region" description="Low complexity" evidence="4">
    <location>
        <begin position="332"/>
        <end position="345"/>
    </location>
</feature>
<dbReference type="InterPro" id="IPR000008">
    <property type="entry name" value="C2_dom"/>
</dbReference>
<dbReference type="InterPro" id="IPR035892">
    <property type="entry name" value="C2_domain_sf"/>
</dbReference>
<sequence length="833" mass="91400">MFAQKNKRAAALKGQGAAAAKQMGLLLDFKPDDMMDMEQDLDDPALEAEFAAIVGKKPNVAPRGEKAGKAPLPMEDIEKMAEACMKDIDDDEDDSLEDDEDLLDTKVSSVPGSIEHTLEERINLYRMAVTNAKAAGETSKARRYERGLKTLQTMLASVRKGGKIDETEIPPPVACGVSGSPSRPPVPAASPDQHGECDRAVEISPISAEAVSVVMDPASNTKDESSGVASPASLSSPEGEHAASGAVLHLAHSPAGQPTKDILLERQKEYRMAALKAKQAGDIDQAKMHIKASKGFNAAIEALEKGQPVDMSSIPPPLSQVTHPAPQKAITSPSAPDSGSGPAQPQTVLEALEQRMAKYKETFTQAKASGDERKARMHDRIAKQYQAAIRAHKADRPINFDELPAPPGFPPIPGQKAAAPEQGLAAVLETANKLTSNEDEADDGEEEDEEGEEKVLGDQMKPTLAVQPTVQKPKRTPSPSPDRTSKRGSLPDTAQQQLEFLEGRKKQYMKAALQAKQKNDLEQAKTLLRAAKSLDPMIEAARSGKTVDVSKVPSPPGDEDEDFILVHHSDVQISEKAEEVYTQLTNLLKEQYEKCVTYSKQFTHMGNVAETTKFENMAEQCKKSLEILKLAQNRGLQPPKHHFEERTYRTVRIFPELSSTDMVVFIVRGMNLPAPSGVATNDLDAYVKFDFPYPSTDQPQKHKTSVIKNTNNPEYNQSFKLNINRNHRGFRRVIQSKGLKLEVLHKGGFLRSDKPIGTALLKLEKLETESEVREIVELMDGRKATGGRLEVRVRLREPLGGQDHQTVTERWLVLEEPQVSATVAECSYLFLFY</sequence>
<evidence type="ECO:0000256" key="1">
    <source>
        <dbReference type="ARBA" id="ARBA00010672"/>
    </source>
</evidence>
<protein>
    <recommendedName>
        <fullName evidence="3">Coiled-coil and C2 domain-containing protein 1B</fullName>
    </recommendedName>
</protein>
<feature type="region of interest" description="Disordered" evidence="4">
    <location>
        <begin position="164"/>
        <end position="198"/>
    </location>
</feature>
<dbReference type="Ensembl" id="ENSSANT00000022460.1">
    <property type="protein sequence ID" value="ENSSANP00000021083.1"/>
    <property type="gene ID" value="ENSSANG00000010931.1"/>
</dbReference>
<dbReference type="Gene3D" id="2.60.40.150">
    <property type="entry name" value="C2 domain"/>
    <property type="match status" value="1"/>
</dbReference>
<feature type="compositionally biased region" description="Low complexity" evidence="4">
    <location>
        <begin position="226"/>
        <end position="237"/>
    </location>
</feature>
<dbReference type="FunFam" id="2.60.40.150:FF:000104">
    <property type="entry name" value="coiled-coil and C2 domain-containing protein 1B"/>
    <property type="match status" value="1"/>
</dbReference>
<keyword evidence="2" id="KW-0175">Coiled coil</keyword>
<proteinExistence type="inferred from homology"/>
<dbReference type="Pfam" id="PF21528">
    <property type="entry name" value="CC2D1A-B_DM14"/>
    <property type="match status" value="4"/>
</dbReference>
<feature type="region of interest" description="Disordered" evidence="4">
    <location>
        <begin position="397"/>
        <end position="492"/>
    </location>
</feature>
<reference evidence="6" key="2">
    <citation type="submission" date="2025-09" db="UniProtKB">
        <authorList>
            <consortium name="Ensembl"/>
        </authorList>
    </citation>
    <scope>IDENTIFICATION</scope>
</reference>
<dbReference type="GO" id="GO:0001227">
    <property type="term" value="F:DNA-binding transcription repressor activity, RNA polymerase II-specific"/>
    <property type="evidence" value="ECO:0007669"/>
    <property type="project" value="InterPro"/>
</dbReference>
<dbReference type="InterPro" id="IPR006608">
    <property type="entry name" value="CC2D1A/B_DM14"/>
</dbReference>
<evidence type="ECO:0000313" key="7">
    <source>
        <dbReference type="Proteomes" id="UP000472260"/>
    </source>
</evidence>
<evidence type="ECO:0000313" key="6">
    <source>
        <dbReference type="Ensembl" id="ENSSANP00000021083.1"/>
    </source>
</evidence>
<dbReference type="SMART" id="SM00685">
    <property type="entry name" value="DM14"/>
    <property type="match status" value="4"/>
</dbReference>
<dbReference type="PANTHER" id="PTHR13076:SF5">
    <property type="entry name" value="COILED-COIL AND C2 DOMAIN-CONTAINING PROTEIN 1B"/>
    <property type="match status" value="1"/>
</dbReference>
<dbReference type="InterPro" id="IPR037772">
    <property type="entry name" value="C2_Freud"/>
</dbReference>
<dbReference type="CDD" id="cd08690">
    <property type="entry name" value="C2_Freud-1"/>
    <property type="match status" value="1"/>
</dbReference>
<feature type="domain" description="C2" evidence="5">
    <location>
        <begin position="643"/>
        <end position="776"/>
    </location>
</feature>
<evidence type="ECO:0000256" key="4">
    <source>
        <dbReference type="SAM" id="MobiDB-lite"/>
    </source>
</evidence>
<organism evidence="6 7">
    <name type="scientific">Sinocyclocheilus anshuiensis</name>
    <dbReference type="NCBI Taxonomy" id="1608454"/>
    <lineage>
        <taxon>Eukaryota</taxon>
        <taxon>Metazoa</taxon>
        <taxon>Chordata</taxon>
        <taxon>Craniata</taxon>
        <taxon>Vertebrata</taxon>
        <taxon>Euteleostomi</taxon>
        <taxon>Actinopterygii</taxon>
        <taxon>Neopterygii</taxon>
        <taxon>Teleostei</taxon>
        <taxon>Ostariophysi</taxon>
        <taxon>Cypriniformes</taxon>
        <taxon>Cyprinidae</taxon>
        <taxon>Cyprininae</taxon>
        <taxon>Sinocyclocheilus</taxon>
    </lineage>
</organism>
<dbReference type="Pfam" id="PF00168">
    <property type="entry name" value="C2"/>
    <property type="match status" value="1"/>
</dbReference>
<evidence type="ECO:0000259" key="5">
    <source>
        <dbReference type="PROSITE" id="PS50004"/>
    </source>
</evidence>
<dbReference type="PANTHER" id="PTHR13076">
    <property type="entry name" value="COILED-COIL AND C2 DOMAIN-CONTAINING PROTEIN 1-LIKE"/>
    <property type="match status" value="1"/>
</dbReference>
<feature type="region of interest" description="Disordered" evidence="4">
    <location>
        <begin position="214"/>
        <end position="244"/>
    </location>
</feature>
<dbReference type="InterPro" id="IPR039725">
    <property type="entry name" value="CC2D1A/B"/>
</dbReference>
<feature type="compositionally biased region" description="Pro residues" evidence="4">
    <location>
        <begin position="404"/>
        <end position="413"/>
    </location>
</feature>
<feature type="compositionally biased region" description="Acidic residues" evidence="4">
    <location>
        <begin position="437"/>
        <end position="452"/>
    </location>
</feature>
<dbReference type="SUPFAM" id="SSF49562">
    <property type="entry name" value="C2 domain (Calcium/lipid-binding domain, CaLB)"/>
    <property type="match status" value="1"/>
</dbReference>
<name>A0A671LRQ5_9TELE</name>